<gene>
    <name evidence="1" type="ORF">KHQ06_19205</name>
</gene>
<dbReference type="EMBL" id="CP074371">
    <property type="protein sequence ID" value="QVI18682.1"/>
    <property type="molecule type" value="Genomic_DNA"/>
</dbReference>
<evidence type="ECO:0000313" key="1">
    <source>
        <dbReference type="EMBL" id="QVI18682.1"/>
    </source>
</evidence>
<evidence type="ECO:0008006" key="3">
    <source>
        <dbReference type="Google" id="ProtNLM"/>
    </source>
</evidence>
<name>A0ABX8CFD4_9NOCA</name>
<accession>A0ABX8CFD4</accession>
<dbReference type="Gene3D" id="3.30.70.100">
    <property type="match status" value="2"/>
</dbReference>
<dbReference type="Proteomes" id="UP000683310">
    <property type="component" value="Chromosome"/>
</dbReference>
<protein>
    <recommendedName>
        <fullName evidence="3">ABM domain-containing protein</fullName>
    </recommendedName>
</protein>
<dbReference type="RefSeq" id="WP_213554719.1">
    <property type="nucleotide sequence ID" value="NZ_JBHXAJ010000027.1"/>
</dbReference>
<proteinExistence type="predicted"/>
<evidence type="ECO:0000313" key="2">
    <source>
        <dbReference type="Proteomes" id="UP000683310"/>
    </source>
</evidence>
<reference evidence="1 2" key="1">
    <citation type="submission" date="2021-04" db="EMBL/GenBank/DDBJ databases">
        <title>Nocardia tengchongensis.</title>
        <authorList>
            <person name="Zhuang k."/>
            <person name="Ran Y."/>
            <person name="Li W."/>
        </authorList>
    </citation>
    <scope>NUCLEOTIDE SEQUENCE [LARGE SCALE GENOMIC DNA]</scope>
    <source>
        <strain evidence="1 2">CFH S0057</strain>
    </source>
</reference>
<dbReference type="SUPFAM" id="SSF54909">
    <property type="entry name" value="Dimeric alpha+beta barrel"/>
    <property type="match status" value="2"/>
</dbReference>
<dbReference type="InterPro" id="IPR011008">
    <property type="entry name" value="Dimeric_a/b-barrel"/>
</dbReference>
<organism evidence="1 2">
    <name type="scientific">Nocardia tengchongensis</name>
    <dbReference type="NCBI Taxonomy" id="2055889"/>
    <lineage>
        <taxon>Bacteria</taxon>
        <taxon>Bacillati</taxon>
        <taxon>Actinomycetota</taxon>
        <taxon>Actinomycetes</taxon>
        <taxon>Mycobacteriales</taxon>
        <taxon>Nocardiaceae</taxon>
        <taxon>Nocardia</taxon>
    </lineage>
</organism>
<keyword evidence="2" id="KW-1185">Reference proteome</keyword>
<sequence>MFARSSMMQARLSSIDAGIAFMRDEVMTELAGMPGWVGLSLLVDRDSGRCIVTTAWETEDAMHDSASRVRPLRNRARDVFGGDGPLIEEWDIALLHRDHHAGAGACARVTWSRSDDPDRYDSSINVFRTYALPAMEQMDGFCSASLMVDRSSGRGVSCAIFDSAEAMDRNRQEAAEMREKATSQAGITVTEVSEFELALAHLRVPELV</sequence>